<feature type="region of interest" description="Disordered" evidence="8">
    <location>
        <begin position="757"/>
        <end position="821"/>
    </location>
</feature>
<dbReference type="GO" id="GO:0005634">
    <property type="term" value="C:nucleus"/>
    <property type="evidence" value="ECO:0007669"/>
    <property type="project" value="UniProtKB-SubCell"/>
</dbReference>
<evidence type="ECO:0000256" key="2">
    <source>
        <dbReference type="ARBA" id="ARBA00004229"/>
    </source>
</evidence>
<dbReference type="InterPro" id="IPR036420">
    <property type="entry name" value="BRCT_dom_sf"/>
</dbReference>
<dbReference type="GO" id="GO:0009507">
    <property type="term" value="C:chloroplast"/>
    <property type="evidence" value="ECO:0007669"/>
    <property type="project" value="UniProtKB-SubCell"/>
</dbReference>
<evidence type="ECO:0000256" key="5">
    <source>
        <dbReference type="ARBA" id="ARBA00022741"/>
    </source>
</evidence>
<reference evidence="10 12" key="1">
    <citation type="journal article" date="2012" name="Nature">
        <title>Algal genomes reveal evolutionary mosaicism and the fate of nucleomorphs.</title>
        <authorList>
            <consortium name="DOE Joint Genome Institute"/>
            <person name="Curtis B.A."/>
            <person name="Tanifuji G."/>
            <person name="Burki F."/>
            <person name="Gruber A."/>
            <person name="Irimia M."/>
            <person name="Maruyama S."/>
            <person name="Arias M.C."/>
            <person name="Ball S.G."/>
            <person name="Gile G.H."/>
            <person name="Hirakawa Y."/>
            <person name="Hopkins J.F."/>
            <person name="Kuo A."/>
            <person name="Rensing S.A."/>
            <person name="Schmutz J."/>
            <person name="Symeonidi A."/>
            <person name="Elias M."/>
            <person name="Eveleigh R.J."/>
            <person name="Herman E.K."/>
            <person name="Klute M.J."/>
            <person name="Nakayama T."/>
            <person name="Obornik M."/>
            <person name="Reyes-Prieto A."/>
            <person name="Armbrust E.V."/>
            <person name="Aves S.J."/>
            <person name="Beiko R.G."/>
            <person name="Coutinho P."/>
            <person name="Dacks J.B."/>
            <person name="Durnford D.G."/>
            <person name="Fast N.M."/>
            <person name="Green B.R."/>
            <person name="Grisdale C.J."/>
            <person name="Hempel F."/>
            <person name="Henrissat B."/>
            <person name="Hoppner M.P."/>
            <person name="Ishida K."/>
            <person name="Kim E."/>
            <person name="Koreny L."/>
            <person name="Kroth P.G."/>
            <person name="Liu Y."/>
            <person name="Malik S.B."/>
            <person name="Maier U.G."/>
            <person name="McRose D."/>
            <person name="Mock T."/>
            <person name="Neilson J.A."/>
            <person name="Onodera N.T."/>
            <person name="Poole A.M."/>
            <person name="Pritham E.J."/>
            <person name="Richards T.A."/>
            <person name="Rocap G."/>
            <person name="Roy S.W."/>
            <person name="Sarai C."/>
            <person name="Schaack S."/>
            <person name="Shirato S."/>
            <person name="Slamovits C.H."/>
            <person name="Spencer D.F."/>
            <person name="Suzuki S."/>
            <person name="Worden A.Z."/>
            <person name="Zauner S."/>
            <person name="Barry K."/>
            <person name="Bell C."/>
            <person name="Bharti A.K."/>
            <person name="Crow J.A."/>
            <person name="Grimwood J."/>
            <person name="Kramer R."/>
            <person name="Lindquist E."/>
            <person name="Lucas S."/>
            <person name="Salamov A."/>
            <person name="McFadden G.I."/>
            <person name="Lane C.E."/>
            <person name="Keeling P.J."/>
            <person name="Gray M.W."/>
            <person name="Grigoriev I.V."/>
            <person name="Archibald J.M."/>
        </authorList>
    </citation>
    <scope>NUCLEOTIDE SEQUENCE</scope>
    <source>
        <strain evidence="10 12">CCMP2712</strain>
    </source>
</reference>
<keyword evidence="4" id="KW-0235">DNA replication</keyword>
<gene>
    <name evidence="10" type="primary">RFC1</name>
    <name evidence="10" type="ORF">GUITHDRAFT_160531</name>
</gene>
<evidence type="ECO:0000256" key="4">
    <source>
        <dbReference type="ARBA" id="ARBA00022705"/>
    </source>
</evidence>
<dbReference type="SMART" id="SM00382">
    <property type="entry name" value="AAA"/>
    <property type="match status" value="1"/>
</dbReference>
<dbReference type="SMART" id="SM00292">
    <property type="entry name" value="BRCT"/>
    <property type="match status" value="1"/>
</dbReference>
<feature type="region of interest" description="Disordered" evidence="8">
    <location>
        <begin position="1"/>
        <end position="20"/>
    </location>
</feature>
<dbReference type="AlphaFoldDB" id="L1K313"/>
<dbReference type="InterPro" id="IPR003593">
    <property type="entry name" value="AAA+_ATPase"/>
</dbReference>
<feature type="compositionally biased region" description="Acidic residues" evidence="8">
    <location>
        <begin position="791"/>
        <end position="804"/>
    </location>
</feature>
<evidence type="ECO:0000256" key="7">
    <source>
        <dbReference type="ARBA" id="ARBA00023242"/>
    </source>
</evidence>
<dbReference type="GO" id="GO:0016887">
    <property type="term" value="F:ATP hydrolysis activity"/>
    <property type="evidence" value="ECO:0007669"/>
    <property type="project" value="InterPro"/>
</dbReference>
<dbReference type="FunFam" id="3.40.50.10190:FF:000001">
    <property type="entry name" value="Replication factor C subunit 1"/>
    <property type="match status" value="1"/>
</dbReference>
<dbReference type="InterPro" id="IPR027417">
    <property type="entry name" value="P-loop_NTPase"/>
</dbReference>
<proteinExistence type="inferred from homology"/>
<evidence type="ECO:0000256" key="6">
    <source>
        <dbReference type="ARBA" id="ARBA00022840"/>
    </source>
</evidence>
<dbReference type="InterPro" id="IPR001357">
    <property type="entry name" value="BRCT_dom"/>
</dbReference>
<dbReference type="Pfam" id="PF00004">
    <property type="entry name" value="AAA"/>
    <property type="match status" value="1"/>
</dbReference>
<keyword evidence="12" id="KW-1185">Reference proteome</keyword>
<evidence type="ECO:0000313" key="11">
    <source>
        <dbReference type="EnsemblProtists" id="EKX54825"/>
    </source>
</evidence>
<dbReference type="PaxDb" id="55529-EKX54825"/>
<comment type="subcellular location">
    <subcellularLocation>
        <location evidence="1">Nucleus</location>
    </subcellularLocation>
    <subcellularLocation>
        <location evidence="2">Plastid</location>
        <location evidence="2">Chloroplast</location>
    </subcellularLocation>
</comment>
<dbReference type="EMBL" id="JH992966">
    <property type="protein sequence ID" value="EKX54825.1"/>
    <property type="molecule type" value="Genomic_DNA"/>
</dbReference>
<dbReference type="Gene3D" id="1.10.8.60">
    <property type="match status" value="1"/>
</dbReference>
<evidence type="ECO:0000256" key="3">
    <source>
        <dbReference type="ARBA" id="ARBA00006116"/>
    </source>
</evidence>
<dbReference type="HOGENOM" id="CLU_344694_0_0_1"/>
<feature type="compositionally biased region" description="Basic and acidic residues" evidence="8">
    <location>
        <begin position="805"/>
        <end position="821"/>
    </location>
</feature>
<dbReference type="GeneID" id="17311421"/>
<evidence type="ECO:0000313" key="12">
    <source>
        <dbReference type="Proteomes" id="UP000011087"/>
    </source>
</evidence>
<dbReference type="PROSITE" id="PS50172">
    <property type="entry name" value="BRCT"/>
    <property type="match status" value="1"/>
</dbReference>
<feature type="compositionally biased region" description="Basic and acidic residues" evidence="8">
    <location>
        <begin position="197"/>
        <end position="211"/>
    </location>
</feature>
<evidence type="ECO:0000256" key="8">
    <source>
        <dbReference type="SAM" id="MobiDB-lite"/>
    </source>
</evidence>
<dbReference type="SUPFAM" id="SSF52113">
    <property type="entry name" value="BRCT domain"/>
    <property type="match status" value="1"/>
</dbReference>
<dbReference type="GO" id="GO:0005524">
    <property type="term" value="F:ATP binding"/>
    <property type="evidence" value="ECO:0007669"/>
    <property type="project" value="UniProtKB-KW"/>
</dbReference>
<dbReference type="KEGG" id="gtt:GUITHDRAFT_160531"/>
<evidence type="ECO:0000256" key="1">
    <source>
        <dbReference type="ARBA" id="ARBA00004123"/>
    </source>
</evidence>
<dbReference type="CDD" id="cd18140">
    <property type="entry name" value="HLD_clamp_RFC"/>
    <property type="match status" value="1"/>
</dbReference>
<dbReference type="SUPFAM" id="SSF52540">
    <property type="entry name" value="P-loop containing nucleoside triphosphate hydrolases"/>
    <property type="match status" value="1"/>
</dbReference>
<name>L1K313_GUITC</name>
<dbReference type="Pfam" id="PF00533">
    <property type="entry name" value="BRCT"/>
    <property type="match status" value="1"/>
</dbReference>
<evidence type="ECO:0000259" key="9">
    <source>
        <dbReference type="PROSITE" id="PS50172"/>
    </source>
</evidence>
<evidence type="ECO:0000313" key="10">
    <source>
        <dbReference type="EMBL" id="EKX54825.1"/>
    </source>
</evidence>
<organism evidence="10">
    <name type="scientific">Guillardia theta (strain CCMP2712)</name>
    <name type="common">Cryptophyte</name>
    <dbReference type="NCBI Taxonomy" id="905079"/>
    <lineage>
        <taxon>Eukaryota</taxon>
        <taxon>Cryptophyceae</taxon>
        <taxon>Pyrenomonadales</taxon>
        <taxon>Geminigeraceae</taxon>
        <taxon>Guillardia</taxon>
    </lineage>
</organism>
<keyword evidence="6" id="KW-0067">ATP-binding</keyword>
<dbReference type="Gene3D" id="3.40.50.300">
    <property type="entry name" value="P-loop containing nucleotide triphosphate hydrolases"/>
    <property type="match status" value="1"/>
</dbReference>
<dbReference type="PANTHER" id="PTHR23389:SF6">
    <property type="entry name" value="REPLICATION FACTOR C SUBUNIT 1"/>
    <property type="match status" value="1"/>
</dbReference>
<comment type="similarity">
    <text evidence="3">Belongs to the activator 1 large subunit family.</text>
</comment>
<protein>
    <submittedName>
        <fullName evidence="10">Replication factor C subunit 1</fullName>
    </submittedName>
</protein>
<keyword evidence="5" id="KW-0547">Nucleotide-binding</keyword>
<dbReference type="GO" id="GO:0006260">
    <property type="term" value="P:DNA replication"/>
    <property type="evidence" value="ECO:0007669"/>
    <property type="project" value="UniProtKB-KW"/>
</dbReference>
<dbReference type="InterPro" id="IPR003959">
    <property type="entry name" value="ATPase_AAA_core"/>
</dbReference>
<dbReference type="Gene3D" id="3.40.50.10190">
    <property type="entry name" value="BRCT domain"/>
    <property type="match status" value="1"/>
</dbReference>
<dbReference type="eggNOG" id="KOG1968">
    <property type="taxonomic scope" value="Eukaryota"/>
</dbReference>
<dbReference type="RefSeq" id="XP_005841805.1">
    <property type="nucleotide sequence ID" value="XM_005841748.1"/>
</dbReference>
<dbReference type="EnsemblProtists" id="EKX54825">
    <property type="protein sequence ID" value="EKX54825"/>
    <property type="gene ID" value="GUITHDRAFT_160531"/>
</dbReference>
<reference evidence="12" key="2">
    <citation type="submission" date="2012-11" db="EMBL/GenBank/DDBJ databases">
        <authorList>
            <person name="Kuo A."/>
            <person name="Curtis B.A."/>
            <person name="Tanifuji G."/>
            <person name="Burki F."/>
            <person name="Gruber A."/>
            <person name="Irimia M."/>
            <person name="Maruyama S."/>
            <person name="Arias M.C."/>
            <person name="Ball S.G."/>
            <person name="Gile G.H."/>
            <person name="Hirakawa Y."/>
            <person name="Hopkins J.F."/>
            <person name="Rensing S.A."/>
            <person name="Schmutz J."/>
            <person name="Symeonidi A."/>
            <person name="Elias M."/>
            <person name="Eveleigh R.J."/>
            <person name="Herman E.K."/>
            <person name="Klute M.J."/>
            <person name="Nakayama T."/>
            <person name="Obornik M."/>
            <person name="Reyes-Prieto A."/>
            <person name="Armbrust E.V."/>
            <person name="Aves S.J."/>
            <person name="Beiko R.G."/>
            <person name="Coutinho P."/>
            <person name="Dacks J.B."/>
            <person name="Durnford D.G."/>
            <person name="Fast N.M."/>
            <person name="Green B.R."/>
            <person name="Grisdale C."/>
            <person name="Hempe F."/>
            <person name="Henrissat B."/>
            <person name="Hoppner M.P."/>
            <person name="Ishida K.-I."/>
            <person name="Kim E."/>
            <person name="Koreny L."/>
            <person name="Kroth P.G."/>
            <person name="Liu Y."/>
            <person name="Malik S.-B."/>
            <person name="Maier U.G."/>
            <person name="McRose D."/>
            <person name="Mock T."/>
            <person name="Neilson J.A."/>
            <person name="Onodera N.T."/>
            <person name="Poole A.M."/>
            <person name="Pritham E.J."/>
            <person name="Richards T.A."/>
            <person name="Rocap G."/>
            <person name="Roy S.W."/>
            <person name="Sarai C."/>
            <person name="Schaack S."/>
            <person name="Shirato S."/>
            <person name="Slamovits C.H."/>
            <person name="Spencer D.F."/>
            <person name="Suzuki S."/>
            <person name="Worden A.Z."/>
            <person name="Zauner S."/>
            <person name="Barry K."/>
            <person name="Bell C."/>
            <person name="Bharti A.K."/>
            <person name="Crow J.A."/>
            <person name="Grimwood J."/>
            <person name="Kramer R."/>
            <person name="Lindquist E."/>
            <person name="Lucas S."/>
            <person name="Salamov A."/>
            <person name="McFadden G.I."/>
            <person name="Lane C.E."/>
            <person name="Keeling P.J."/>
            <person name="Gray M.W."/>
            <person name="Grigoriev I.V."/>
            <person name="Archibald J.M."/>
        </authorList>
    </citation>
    <scope>NUCLEOTIDE SEQUENCE</scope>
    <source>
        <strain evidence="12">CCMP2712</strain>
    </source>
</reference>
<dbReference type="InterPro" id="IPR047854">
    <property type="entry name" value="RFC_lid"/>
</dbReference>
<dbReference type="STRING" id="905079.L1K313"/>
<dbReference type="Proteomes" id="UP000011087">
    <property type="component" value="Unassembled WGS sequence"/>
</dbReference>
<dbReference type="GO" id="GO:0003677">
    <property type="term" value="F:DNA binding"/>
    <property type="evidence" value="ECO:0007669"/>
    <property type="project" value="TreeGrafter"/>
</dbReference>
<dbReference type="CDD" id="cd00009">
    <property type="entry name" value="AAA"/>
    <property type="match status" value="1"/>
</dbReference>
<feature type="region of interest" description="Disordered" evidence="8">
    <location>
        <begin position="186"/>
        <end position="211"/>
    </location>
</feature>
<keyword evidence="7" id="KW-0539">Nucleus</keyword>
<dbReference type="PANTHER" id="PTHR23389">
    <property type="entry name" value="CHROMOSOME TRANSMISSION FIDELITY FACTOR 18"/>
    <property type="match status" value="1"/>
</dbReference>
<feature type="domain" description="BRCT" evidence="9">
    <location>
        <begin position="240"/>
        <end position="322"/>
    </location>
</feature>
<reference evidence="11" key="3">
    <citation type="submission" date="2015-06" db="UniProtKB">
        <authorList>
            <consortium name="EnsemblProtists"/>
        </authorList>
    </citation>
    <scope>IDENTIFICATION</scope>
</reference>
<sequence length="821" mass="91547">MLHEEQQAAQPSTCSDDDDDDCVYVTPKQVVPSWEVLRANLKLLADVKEGDKLVIAGDTVRIDSAGMFGSVTRWLSSQGRTQTLAWLSRFASDLSRFQSLLQAGVGVSTDNFAETKFHSRTRDEVVNDLRKELTPCIDGLKRLRNTYNEDRWAVQRLDKVISDLSQLQYEMHRARGDIVAMNQGPMMRIKGGGREGASGKREMQGEAEGSKAKKAKTAGGFFYVNRKPPPHYGTKPIPTGDPDCLKGMQFVISGVLDSLEREEAAHLIQTHGGKVVSAVSGKVTHALVGEEAGETKMKKIREMGTIKTLTEDELLNLISSSRKGHTNQVKLITNWLKGFLPESKGSNQDGKQQNIILMTGPPGLGKTTIAHVLANFLGFEIVEINASDDRSADEIDQVLGGMMGNQPITNFFAPRGTAVVKKSKPLLLIMDEVDGMTSGEKGGVQKLIQLATSKRDRLPIICICNDEHAKALRIRFYHLKGREVLPRLKEVCRLEQFKNVEDSALLTIAEIANGDLRTMINILQLARSSSDVLTLEMVDPSWMVRKKYMEMGKTHESLTVFTLADSFFKVLGMWGRGCGEHGELSIAKQAKRNGADLWMFIGLETCVFPGYYLEGKLEGRMRFPTKFARQRAFERDKKMKCCSPQKVWAPNEVGQHASLLTFAPVRRHRIPELAAWLGHPMEMAGTNQTLISIVAPFVVDSMDAHGLILEDLEFIMRMDDHPPNYNRYLNFSAPMKSAVEQIYYERHGKPGKEIVRVGGQRKRSKDSRLSAEDSSSLRSKQEASLESSKSEEDEEAGEDNEEEDSLARLREAIAEETRDLG</sequence>
<dbReference type="OrthoDB" id="2195431at2759"/>
<accession>L1K313</accession>